<gene>
    <name evidence="1" type="ORF">SE17_29985</name>
</gene>
<evidence type="ECO:0000313" key="1">
    <source>
        <dbReference type="EMBL" id="KPV49905.1"/>
    </source>
</evidence>
<accession>A0A0P9H7U4</accession>
<proteinExistence type="predicted"/>
<reference evidence="1 2" key="1">
    <citation type="submission" date="2015-09" db="EMBL/GenBank/DDBJ databases">
        <title>Draft genome sequence of Kouleothrix aurantiaca JCM 19913.</title>
        <authorList>
            <person name="Hemp J."/>
        </authorList>
    </citation>
    <scope>NUCLEOTIDE SEQUENCE [LARGE SCALE GENOMIC DNA]</scope>
    <source>
        <strain evidence="1 2">COM-B</strain>
    </source>
</reference>
<organism evidence="1 2">
    <name type="scientific">Kouleothrix aurantiaca</name>
    <dbReference type="NCBI Taxonomy" id="186479"/>
    <lineage>
        <taxon>Bacteria</taxon>
        <taxon>Bacillati</taxon>
        <taxon>Chloroflexota</taxon>
        <taxon>Chloroflexia</taxon>
        <taxon>Chloroflexales</taxon>
        <taxon>Roseiflexineae</taxon>
        <taxon>Roseiflexaceae</taxon>
        <taxon>Kouleothrix</taxon>
    </lineage>
</organism>
<sequence>MRKLTAGEALRQRYEITEQEALQLAMMLRAALQVIQPESGEKMGELGERAGYSRQSMYAWAARIIFLVLWMLRKLPTGRPPAAMHAHPMWNFIRAGTLDGDFLQVDQESARKVA</sequence>
<name>A0A0P9H7U4_9CHLR</name>
<protein>
    <submittedName>
        <fullName evidence="1">Uncharacterized protein</fullName>
    </submittedName>
</protein>
<comment type="caution">
    <text evidence="1">The sequence shown here is derived from an EMBL/GenBank/DDBJ whole genome shotgun (WGS) entry which is preliminary data.</text>
</comment>
<dbReference type="EMBL" id="LJCR01001682">
    <property type="protein sequence ID" value="KPV49905.1"/>
    <property type="molecule type" value="Genomic_DNA"/>
</dbReference>
<evidence type="ECO:0000313" key="2">
    <source>
        <dbReference type="Proteomes" id="UP000050509"/>
    </source>
</evidence>
<keyword evidence="2" id="KW-1185">Reference proteome</keyword>
<dbReference type="AlphaFoldDB" id="A0A0P9H7U4"/>
<dbReference type="Proteomes" id="UP000050509">
    <property type="component" value="Unassembled WGS sequence"/>
</dbReference>